<name>A0ACC1JCB8_9FUNG</name>
<accession>A0ACC1JCB8</accession>
<evidence type="ECO:0000313" key="1">
    <source>
        <dbReference type="EMBL" id="KAJ1946218.1"/>
    </source>
</evidence>
<gene>
    <name evidence="1" type="ORF">FBU59_002084</name>
</gene>
<protein>
    <submittedName>
        <fullName evidence="1">Uncharacterized protein</fullName>
    </submittedName>
</protein>
<proteinExistence type="predicted"/>
<dbReference type="EMBL" id="JANBPW010001086">
    <property type="protein sequence ID" value="KAJ1946218.1"/>
    <property type="molecule type" value="Genomic_DNA"/>
</dbReference>
<comment type="caution">
    <text evidence="1">The sequence shown here is derived from an EMBL/GenBank/DDBJ whole genome shotgun (WGS) entry which is preliminary data.</text>
</comment>
<keyword evidence="2" id="KW-1185">Reference proteome</keyword>
<feature type="non-terminal residue" evidence="1">
    <location>
        <position position="1"/>
    </location>
</feature>
<sequence length="123" mass="13421">NARGERLGTNDVLEAVAGRAKDEDDKRKREADEEDERLARQAFETAGGQRVKRAREEDAVERERQIKNAVKSVARESKTAKTLSLAALGVKRVKPKAVVEKPPATLSNMLGAYGSDSDDADDA</sequence>
<evidence type="ECO:0000313" key="2">
    <source>
        <dbReference type="Proteomes" id="UP001150603"/>
    </source>
</evidence>
<reference evidence="1" key="1">
    <citation type="submission" date="2022-07" db="EMBL/GenBank/DDBJ databases">
        <title>Phylogenomic reconstructions and comparative analyses of Kickxellomycotina fungi.</title>
        <authorList>
            <person name="Reynolds N.K."/>
            <person name="Stajich J.E."/>
            <person name="Barry K."/>
            <person name="Grigoriev I.V."/>
            <person name="Crous P."/>
            <person name="Smith M.E."/>
        </authorList>
    </citation>
    <scope>NUCLEOTIDE SEQUENCE</scope>
    <source>
        <strain evidence="1">NRRL 5244</strain>
    </source>
</reference>
<organism evidence="1 2">
    <name type="scientific">Linderina macrospora</name>
    <dbReference type="NCBI Taxonomy" id="4868"/>
    <lineage>
        <taxon>Eukaryota</taxon>
        <taxon>Fungi</taxon>
        <taxon>Fungi incertae sedis</taxon>
        <taxon>Zoopagomycota</taxon>
        <taxon>Kickxellomycotina</taxon>
        <taxon>Kickxellomycetes</taxon>
        <taxon>Kickxellales</taxon>
        <taxon>Kickxellaceae</taxon>
        <taxon>Linderina</taxon>
    </lineage>
</organism>
<dbReference type="Proteomes" id="UP001150603">
    <property type="component" value="Unassembled WGS sequence"/>
</dbReference>